<sequence>MGWKERGEKKKGRF</sequence>
<organism evidence="1">
    <name type="scientific">Arundo donax</name>
    <name type="common">Giant reed</name>
    <name type="synonym">Donax arundinaceus</name>
    <dbReference type="NCBI Taxonomy" id="35708"/>
    <lineage>
        <taxon>Eukaryota</taxon>
        <taxon>Viridiplantae</taxon>
        <taxon>Streptophyta</taxon>
        <taxon>Embryophyta</taxon>
        <taxon>Tracheophyta</taxon>
        <taxon>Spermatophyta</taxon>
        <taxon>Magnoliopsida</taxon>
        <taxon>Liliopsida</taxon>
        <taxon>Poales</taxon>
        <taxon>Poaceae</taxon>
        <taxon>PACMAD clade</taxon>
        <taxon>Arundinoideae</taxon>
        <taxon>Arundineae</taxon>
        <taxon>Arundo</taxon>
    </lineage>
</organism>
<evidence type="ECO:0000313" key="1">
    <source>
        <dbReference type="EMBL" id="JAD91763.1"/>
    </source>
</evidence>
<reference evidence="1" key="2">
    <citation type="journal article" date="2015" name="Data Brief">
        <title>Shoot transcriptome of the giant reed, Arundo donax.</title>
        <authorList>
            <person name="Barrero R.A."/>
            <person name="Guerrero F.D."/>
            <person name="Moolhuijzen P."/>
            <person name="Goolsby J.A."/>
            <person name="Tidwell J."/>
            <person name="Bellgard S.E."/>
            <person name="Bellgard M.I."/>
        </authorList>
    </citation>
    <scope>NUCLEOTIDE SEQUENCE</scope>
    <source>
        <tissue evidence="1">Shoot tissue taken approximately 20 cm above the soil surface</tissue>
    </source>
</reference>
<accession>A0A0A9DYH6</accession>
<name>A0A0A9DYH6_ARUDO</name>
<proteinExistence type="predicted"/>
<dbReference type="EMBL" id="GBRH01206132">
    <property type="protein sequence ID" value="JAD91763.1"/>
    <property type="molecule type" value="Transcribed_RNA"/>
</dbReference>
<protein>
    <submittedName>
        <fullName evidence="1">Uncharacterized protein</fullName>
    </submittedName>
</protein>
<reference evidence="1" key="1">
    <citation type="submission" date="2014-09" db="EMBL/GenBank/DDBJ databases">
        <authorList>
            <person name="Magalhaes I.L.F."/>
            <person name="Oliveira U."/>
            <person name="Santos F.R."/>
            <person name="Vidigal T.H.D.A."/>
            <person name="Brescovit A.D."/>
            <person name="Santos A.J."/>
        </authorList>
    </citation>
    <scope>NUCLEOTIDE SEQUENCE</scope>
    <source>
        <tissue evidence="1">Shoot tissue taken approximately 20 cm above the soil surface</tissue>
    </source>
</reference>